<name>A0AAD9PZK8_ACRCE</name>
<sequence length="316" mass="36223">MRYSNIERELLAACWSLEKLNHFIYGKNVRLETDHKTLESIWRKSISSTSHRLQRLLLKMAKYDVELRYTPGRTNVVADAMSRVSHMEPASQGHKLPVIEVGTITSTPPATAAKLDKIWDETSRGETLCHLKDVVYHGWPEFFQDCPYDLKDFWNYREDLSVENSLVLKGHCLIVPEREDPYIALLNYRTTPVDSKLQAPAKLLNQRDYRTLLPSIKDKLDEPRSYVVKTTNGSELLRNRIHLKPVAEKQTAKQTPPEDMPVPKETTPSKSPSMDPQTSMDKLSADDKNTNIKRTSSGRTVKPPMKLNLYVASRFS</sequence>
<feature type="compositionally biased region" description="Polar residues" evidence="7">
    <location>
        <begin position="266"/>
        <end position="281"/>
    </location>
</feature>
<dbReference type="SUPFAM" id="SSF56672">
    <property type="entry name" value="DNA/RNA polymerases"/>
    <property type="match status" value="1"/>
</dbReference>
<comment type="caution">
    <text evidence="9">The sequence shown here is derived from an EMBL/GenBank/DDBJ whole genome shotgun (WGS) entry which is preliminary data.</text>
</comment>
<dbReference type="Pfam" id="PF17917">
    <property type="entry name" value="RT_RNaseH"/>
    <property type="match status" value="1"/>
</dbReference>
<keyword evidence="10" id="KW-1185">Reference proteome</keyword>
<keyword evidence="1" id="KW-0808">Transferase</keyword>
<gene>
    <name evidence="9" type="ORF">P5673_026811</name>
</gene>
<dbReference type="GO" id="GO:0003964">
    <property type="term" value="F:RNA-directed DNA polymerase activity"/>
    <property type="evidence" value="ECO:0007669"/>
    <property type="project" value="UniProtKB-KW"/>
</dbReference>
<evidence type="ECO:0000256" key="2">
    <source>
        <dbReference type="ARBA" id="ARBA00022695"/>
    </source>
</evidence>
<evidence type="ECO:0000256" key="6">
    <source>
        <dbReference type="ARBA" id="ARBA00022918"/>
    </source>
</evidence>
<keyword evidence="3" id="KW-0540">Nuclease</keyword>
<evidence type="ECO:0000259" key="8">
    <source>
        <dbReference type="Pfam" id="PF17917"/>
    </source>
</evidence>
<keyword evidence="4" id="KW-0255">Endonuclease</keyword>
<dbReference type="GO" id="GO:0004519">
    <property type="term" value="F:endonuclease activity"/>
    <property type="evidence" value="ECO:0007669"/>
    <property type="project" value="UniProtKB-KW"/>
</dbReference>
<dbReference type="GO" id="GO:0016787">
    <property type="term" value="F:hydrolase activity"/>
    <property type="evidence" value="ECO:0007669"/>
    <property type="project" value="UniProtKB-KW"/>
</dbReference>
<evidence type="ECO:0000256" key="7">
    <source>
        <dbReference type="SAM" id="MobiDB-lite"/>
    </source>
</evidence>
<reference evidence="9" key="2">
    <citation type="journal article" date="2023" name="Science">
        <title>Genomic signatures of disease resistance in endangered staghorn corals.</title>
        <authorList>
            <person name="Vollmer S.V."/>
            <person name="Selwyn J.D."/>
            <person name="Despard B.A."/>
            <person name="Roesel C.L."/>
        </authorList>
    </citation>
    <scope>NUCLEOTIDE SEQUENCE</scope>
    <source>
        <strain evidence="9">K2</strain>
    </source>
</reference>
<organism evidence="9 10">
    <name type="scientific">Acropora cervicornis</name>
    <name type="common">Staghorn coral</name>
    <dbReference type="NCBI Taxonomy" id="6130"/>
    <lineage>
        <taxon>Eukaryota</taxon>
        <taxon>Metazoa</taxon>
        <taxon>Cnidaria</taxon>
        <taxon>Anthozoa</taxon>
        <taxon>Hexacorallia</taxon>
        <taxon>Scleractinia</taxon>
        <taxon>Astrocoeniina</taxon>
        <taxon>Acroporidae</taxon>
        <taxon>Acropora</taxon>
    </lineage>
</organism>
<dbReference type="PANTHER" id="PTHR37984:SF7">
    <property type="entry name" value="INTEGRASE CATALYTIC DOMAIN-CONTAINING PROTEIN"/>
    <property type="match status" value="1"/>
</dbReference>
<accession>A0AAD9PZK8</accession>
<evidence type="ECO:0000256" key="3">
    <source>
        <dbReference type="ARBA" id="ARBA00022722"/>
    </source>
</evidence>
<keyword evidence="6" id="KW-0695">RNA-directed DNA polymerase</keyword>
<keyword evidence="2" id="KW-0548">Nucleotidyltransferase</keyword>
<feature type="region of interest" description="Disordered" evidence="7">
    <location>
        <begin position="243"/>
        <end position="316"/>
    </location>
</feature>
<dbReference type="PANTHER" id="PTHR37984">
    <property type="entry name" value="PROTEIN CBG26694"/>
    <property type="match status" value="1"/>
</dbReference>
<evidence type="ECO:0000256" key="4">
    <source>
        <dbReference type="ARBA" id="ARBA00022759"/>
    </source>
</evidence>
<dbReference type="EMBL" id="JARQWQ010000090">
    <property type="protein sequence ID" value="KAK2552067.1"/>
    <property type="molecule type" value="Genomic_DNA"/>
</dbReference>
<dbReference type="InterPro" id="IPR041373">
    <property type="entry name" value="RT_RNaseH"/>
</dbReference>
<evidence type="ECO:0000313" key="9">
    <source>
        <dbReference type="EMBL" id="KAK2552067.1"/>
    </source>
</evidence>
<dbReference type="Proteomes" id="UP001249851">
    <property type="component" value="Unassembled WGS sequence"/>
</dbReference>
<dbReference type="InterPro" id="IPR050951">
    <property type="entry name" value="Retrovirus_Pol_polyprotein"/>
</dbReference>
<keyword evidence="5" id="KW-0378">Hydrolase</keyword>
<evidence type="ECO:0000256" key="5">
    <source>
        <dbReference type="ARBA" id="ARBA00022801"/>
    </source>
</evidence>
<reference evidence="9" key="1">
    <citation type="journal article" date="2023" name="G3 (Bethesda)">
        <title>Whole genome assembly and annotation of the endangered Caribbean coral Acropora cervicornis.</title>
        <authorList>
            <person name="Selwyn J.D."/>
            <person name="Vollmer S.V."/>
        </authorList>
    </citation>
    <scope>NUCLEOTIDE SEQUENCE</scope>
    <source>
        <strain evidence="9">K2</strain>
    </source>
</reference>
<dbReference type="InterPro" id="IPR043502">
    <property type="entry name" value="DNA/RNA_pol_sf"/>
</dbReference>
<feature type="domain" description="Reverse transcriptase RNase H-like" evidence="8">
    <location>
        <begin position="2"/>
        <end position="63"/>
    </location>
</feature>
<evidence type="ECO:0000313" key="10">
    <source>
        <dbReference type="Proteomes" id="UP001249851"/>
    </source>
</evidence>
<evidence type="ECO:0000256" key="1">
    <source>
        <dbReference type="ARBA" id="ARBA00022679"/>
    </source>
</evidence>
<proteinExistence type="predicted"/>
<dbReference type="AlphaFoldDB" id="A0AAD9PZK8"/>
<protein>
    <submittedName>
        <fullName evidence="9">Retrovirus-related Pol polyprotein from transposon 17.6</fullName>
    </submittedName>
</protein>